<dbReference type="Gramene" id="Bo5g115400.1">
    <property type="protein sequence ID" value="Bo5g115400.1"/>
    <property type="gene ID" value="Bo5g115400"/>
</dbReference>
<evidence type="ECO:0000313" key="1">
    <source>
        <dbReference type="EnsemblPlants" id="Bo5g115400.1"/>
    </source>
</evidence>
<accession>A0A0D3CIJ2</accession>
<reference evidence="1" key="2">
    <citation type="submission" date="2015-03" db="UniProtKB">
        <authorList>
            <consortium name="EnsemblPlants"/>
        </authorList>
    </citation>
    <scope>IDENTIFICATION</scope>
</reference>
<dbReference type="HOGENOM" id="CLU_1951782_0_0_1"/>
<protein>
    <submittedName>
        <fullName evidence="1">Uncharacterized protein</fullName>
    </submittedName>
</protein>
<dbReference type="EnsemblPlants" id="Bo5g115400.1">
    <property type="protein sequence ID" value="Bo5g115400.1"/>
    <property type="gene ID" value="Bo5g115400"/>
</dbReference>
<keyword evidence="2" id="KW-1185">Reference proteome</keyword>
<proteinExistence type="predicted"/>
<dbReference type="Proteomes" id="UP000032141">
    <property type="component" value="Chromosome C5"/>
</dbReference>
<name>A0A0D3CIJ2_BRAOL</name>
<dbReference type="AlphaFoldDB" id="A0A0D3CIJ2"/>
<organism evidence="1 2">
    <name type="scientific">Brassica oleracea var. oleracea</name>
    <dbReference type="NCBI Taxonomy" id="109376"/>
    <lineage>
        <taxon>Eukaryota</taxon>
        <taxon>Viridiplantae</taxon>
        <taxon>Streptophyta</taxon>
        <taxon>Embryophyta</taxon>
        <taxon>Tracheophyta</taxon>
        <taxon>Spermatophyta</taxon>
        <taxon>Magnoliopsida</taxon>
        <taxon>eudicotyledons</taxon>
        <taxon>Gunneridae</taxon>
        <taxon>Pentapetalae</taxon>
        <taxon>rosids</taxon>
        <taxon>malvids</taxon>
        <taxon>Brassicales</taxon>
        <taxon>Brassicaceae</taxon>
        <taxon>Brassiceae</taxon>
        <taxon>Brassica</taxon>
    </lineage>
</organism>
<evidence type="ECO:0000313" key="2">
    <source>
        <dbReference type="Proteomes" id="UP000032141"/>
    </source>
</evidence>
<sequence length="129" mass="15296">MRSRVTMILRYWDPGIREEARLTGRLESEVRIGDGIFQDRKVEDGSSRFSLDLGWRGLIEGTTKTEIWIRRQLRIMRIWILILISILIKTKSNQDEGIIFLSFNSINQRFGDMEIHRTEYYKESCNVIV</sequence>
<reference evidence="1 2" key="1">
    <citation type="journal article" date="2014" name="Genome Biol.">
        <title>Transcriptome and methylome profiling reveals relics of genome dominance in the mesopolyploid Brassica oleracea.</title>
        <authorList>
            <person name="Parkin I.A."/>
            <person name="Koh C."/>
            <person name="Tang H."/>
            <person name="Robinson S.J."/>
            <person name="Kagale S."/>
            <person name="Clarke W.E."/>
            <person name="Town C.D."/>
            <person name="Nixon J."/>
            <person name="Krishnakumar V."/>
            <person name="Bidwell S.L."/>
            <person name="Denoeud F."/>
            <person name="Belcram H."/>
            <person name="Links M.G."/>
            <person name="Just J."/>
            <person name="Clarke C."/>
            <person name="Bender T."/>
            <person name="Huebert T."/>
            <person name="Mason A.S."/>
            <person name="Pires J.C."/>
            <person name="Barker G."/>
            <person name="Moore J."/>
            <person name="Walley P.G."/>
            <person name="Manoli S."/>
            <person name="Batley J."/>
            <person name="Edwards D."/>
            <person name="Nelson M.N."/>
            <person name="Wang X."/>
            <person name="Paterson A.H."/>
            <person name="King G."/>
            <person name="Bancroft I."/>
            <person name="Chalhoub B."/>
            <person name="Sharpe A.G."/>
        </authorList>
    </citation>
    <scope>NUCLEOTIDE SEQUENCE</scope>
    <source>
        <strain evidence="1 2">cv. TO1000</strain>
    </source>
</reference>